<dbReference type="GO" id="GO:0016702">
    <property type="term" value="F:oxidoreductase activity, acting on single donors with incorporation of molecular oxygen, incorporation of two atoms of oxygen"/>
    <property type="evidence" value="ECO:0007669"/>
    <property type="project" value="UniProtKB-ARBA"/>
</dbReference>
<accession>A0A7V8JKV1</accession>
<sequence>MSRLPSLYISHGSPMTALQPGLVGTRLAELARDLPRPSAIVIASAHWLARQPLVGAHAQPPTIHDFGGFPRALFELQYPAPGDPALAEEVAGRIAAAGLPVALDPQRGLDHGAWVPLRLLQPQADVPVVPVSIQPMLGPAHQFALGRALAPLREQGVLLVDSGSITHNLHDWRDYQNGKEAPYVRPFIEWVEQRLAANDLDALLDYRRQAPFAERAHPTDEHLLPLYFAMGAAGSDDFGAHRIDAGIDAGMLAMDIYRFDGDARQSAAA</sequence>
<comment type="caution">
    <text evidence="7">The sequence shown here is derived from an EMBL/GenBank/DDBJ whole genome shotgun (WGS) entry which is preliminary data.</text>
</comment>
<dbReference type="SUPFAM" id="SSF53213">
    <property type="entry name" value="LigB-like"/>
    <property type="match status" value="1"/>
</dbReference>
<keyword evidence="7" id="KW-0223">Dioxygenase</keyword>
<dbReference type="PANTHER" id="PTHR30096">
    <property type="entry name" value="4,5-DOPA DIOXYGENASE EXTRADIOL-LIKE PROTEIN"/>
    <property type="match status" value="1"/>
</dbReference>
<dbReference type="EMBL" id="WNDS01000004">
    <property type="protein sequence ID" value="KAF1014175.1"/>
    <property type="molecule type" value="Genomic_DNA"/>
</dbReference>
<keyword evidence="5" id="KW-0560">Oxidoreductase</keyword>
<proteinExistence type="inferred from homology"/>
<evidence type="ECO:0000256" key="1">
    <source>
        <dbReference type="ARBA" id="ARBA00001947"/>
    </source>
</evidence>
<dbReference type="InterPro" id="IPR014436">
    <property type="entry name" value="Extradiol_dOase_DODA"/>
</dbReference>
<comment type="similarity">
    <text evidence="2">Belongs to the DODA-type extradiol aromatic ring-opening dioxygenase family.</text>
</comment>
<dbReference type="Proteomes" id="UP000487117">
    <property type="component" value="Unassembled WGS sequence"/>
</dbReference>
<dbReference type="AlphaFoldDB" id="A0A7V8JKV1"/>
<evidence type="ECO:0000313" key="8">
    <source>
        <dbReference type="Proteomes" id="UP000487117"/>
    </source>
</evidence>
<evidence type="ECO:0000313" key="7">
    <source>
        <dbReference type="EMBL" id="KAF1014175.1"/>
    </source>
</evidence>
<protein>
    <submittedName>
        <fullName evidence="7">4,5-DOPA dioxygenase extradiol</fullName>
    </submittedName>
</protein>
<dbReference type="InterPro" id="IPR004183">
    <property type="entry name" value="Xdiol_dOase_suB"/>
</dbReference>
<evidence type="ECO:0000256" key="4">
    <source>
        <dbReference type="ARBA" id="ARBA00022833"/>
    </source>
</evidence>
<dbReference type="CDD" id="cd07363">
    <property type="entry name" value="45_DOPA_Dioxygenase"/>
    <property type="match status" value="1"/>
</dbReference>
<comment type="cofactor">
    <cofactor evidence="1">
        <name>Zn(2+)</name>
        <dbReference type="ChEBI" id="CHEBI:29105"/>
    </cofactor>
</comment>
<keyword evidence="4" id="KW-0862">Zinc</keyword>
<feature type="domain" description="Extradiol ring-cleavage dioxygenase class III enzyme subunit B" evidence="6">
    <location>
        <begin position="28"/>
        <end position="236"/>
    </location>
</feature>
<organism evidence="7 8">
    <name type="scientific">Stenotrophomonas maltophilia</name>
    <name type="common">Pseudomonas maltophilia</name>
    <name type="synonym">Xanthomonas maltophilia</name>
    <dbReference type="NCBI Taxonomy" id="40324"/>
    <lineage>
        <taxon>Bacteria</taxon>
        <taxon>Pseudomonadati</taxon>
        <taxon>Pseudomonadota</taxon>
        <taxon>Gammaproteobacteria</taxon>
        <taxon>Lysobacterales</taxon>
        <taxon>Lysobacteraceae</taxon>
        <taxon>Stenotrophomonas</taxon>
        <taxon>Stenotrophomonas maltophilia group</taxon>
    </lineage>
</organism>
<name>A0A7V8JKV1_STEMA</name>
<evidence type="ECO:0000256" key="3">
    <source>
        <dbReference type="ARBA" id="ARBA00022723"/>
    </source>
</evidence>
<dbReference type="PANTHER" id="PTHR30096:SF0">
    <property type="entry name" value="4,5-DOPA DIOXYGENASE EXTRADIOL-LIKE PROTEIN"/>
    <property type="match status" value="1"/>
</dbReference>
<dbReference type="Pfam" id="PF02900">
    <property type="entry name" value="LigB"/>
    <property type="match status" value="1"/>
</dbReference>
<reference evidence="8" key="1">
    <citation type="journal article" date="2020" name="MBio">
        <title>Horizontal gene transfer to a defensive symbiont with a reduced genome amongst a multipartite beetle microbiome.</title>
        <authorList>
            <person name="Waterworth S.C."/>
            <person name="Florez L.V."/>
            <person name="Rees E.R."/>
            <person name="Hertweck C."/>
            <person name="Kaltenpoth M."/>
            <person name="Kwan J.C."/>
        </authorList>
    </citation>
    <scope>NUCLEOTIDE SEQUENCE [LARGE SCALE GENOMIC DNA]</scope>
</reference>
<dbReference type="GO" id="GO:0008198">
    <property type="term" value="F:ferrous iron binding"/>
    <property type="evidence" value="ECO:0007669"/>
    <property type="project" value="InterPro"/>
</dbReference>
<gene>
    <name evidence="7" type="primary">ygiD</name>
    <name evidence="7" type="ORF">GAK31_03199</name>
</gene>
<keyword evidence="3" id="KW-0479">Metal-binding</keyword>
<dbReference type="GO" id="GO:0008270">
    <property type="term" value="F:zinc ion binding"/>
    <property type="evidence" value="ECO:0007669"/>
    <property type="project" value="InterPro"/>
</dbReference>
<dbReference type="Gene3D" id="3.40.830.10">
    <property type="entry name" value="LigB-like"/>
    <property type="match status" value="1"/>
</dbReference>
<evidence type="ECO:0000256" key="5">
    <source>
        <dbReference type="ARBA" id="ARBA00023002"/>
    </source>
</evidence>
<evidence type="ECO:0000256" key="2">
    <source>
        <dbReference type="ARBA" id="ARBA00007581"/>
    </source>
</evidence>
<evidence type="ECO:0000259" key="6">
    <source>
        <dbReference type="Pfam" id="PF02900"/>
    </source>
</evidence>
<dbReference type="PIRSF" id="PIRSF006157">
    <property type="entry name" value="Doxgns_DODA"/>
    <property type="match status" value="1"/>
</dbReference>